<dbReference type="Pfam" id="PF13855">
    <property type="entry name" value="LRR_8"/>
    <property type="match status" value="2"/>
</dbReference>
<reference evidence="5 6" key="1">
    <citation type="journal article" date="2016" name="Nat. Commun.">
        <title>Extremotolerant tardigrade genome and improved radiotolerance of human cultured cells by tardigrade-unique protein.</title>
        <authorList>
            <person name="Hashimoto T."/>
            <person name="Horikawa D.D."/>
            <person name="Saito Y."/>
            <person name="Kuwahara H."/>
            <person name="Kozuka-Hata H."/>
            <person name="Shin-I T."/>
            <person name="Minakuchi Y."/>
            <person name="Ohishi K."/>
            <person name="Motoyama A."/>
            <person name="Aizu T."/>
            <person name="Enomoto A."/>
            <person name="Kondo K."/>
            <person name="Tanaka S."/>
            <person name="Hara Y."/>
            <person name="Koshikawa S."/>
            <person name="Sagara H."/>
            <person name="Miura T."/>
            <person name="Yokobori S."/>
            <person name="Miyagawa K."/>
            <person name="Suzuki Y."/>
            <person name="Kubo T."/>
            <person name="Oyama M."/>
            <person name="Kohara Y."/>
            <person name="Fujiyama A."/>
            <person name="Arakawa K."/>
            <person name="Katayama T."/>
            <person name="Toyoda A."/>
            <person name="Kunieda T."/>
        </authorList>
    </citation>
    <scope>NUCLEOTIDE SEQUENCE [LARGE SCALE GENOMIC DNA]</scope>
    <source>
        <strain evidence="5 6">YOKOZUNA-1</strain>
    </source>
</reference>
<evidence type="ECO:0000256" key="2">
    <source>
        <dbReference type="ARBA" id="ARBA00022737"/>
    </source>
</evidence>
<evidence type="ECO:0000256" key="3">
    <source>
        <dbReference type="SAM" id="MobiDB-lite"/>
    </source>
</evidence>
<name>A0A1D1W5M8_RAMVA</name>
<keyword evidence="2" id="KW-0677">Repeat</keyword>
<proteinExistence type="predicted"/>
<sequence>MAGMSWMLFIVASYILVERGVTEAACPTSCQCDVAQDGQKRIRCQLVDRSPPLDLTRFDRNVQVLEIVISGPSRSKPYGPDVPPEFGDLPRLDKLVLKNAGIERLSASTASGLSRLFTLDLTGNNIRSLTDLSLADLPQLGVLNLGQNQITSIDGQSLRFLPKLQSLTLADNKISQVSVDAFTSQALLRVLDLRNNNLRQLPNDLFDRITRVERLDLRGNQLIVLPRGLLRLNALRFLLLDNNRLSAIPREFVLAWRSDTALEDVTLYGNPLQCDEGLQPLVDWVKTSAGVQQVCRVVGRTGDKEKSGTCPVCEAPSRLRGVPLDQLRASDLAVTADGSSSPLSSRLVRGDDGSRPSQASSFIITEVRSRSSRPTQFP</sequence>
<keyword evidence="4" id="KW-0732">Signal</keyword>
<dbReference type="Proteomes" id="UP000186922">
    <property type="component" value="Unassembled WGS sequence"/>
</dbReference>
<evidence type="ECO:0000256" key="4">
    <source>
        <dbReference type="SAM" id="SignalP"/>
    </source>
</evidence>
<dbReference type="InterPro" id="IPR003591">
    <property type="entry name" value="Leu-rich_rpt_typical-subtyp"/>
</dbReference>
<dbReference type="GO" id="GO:0005886">
    <property type="term" value="C:plasma membrane"/>
    <property type="evidence" value="ECO:0007669"/>
    <property type="project" value="TreeGrafter"/>
</dbReference>
<protein>
    <recommendedName>
        <fullName evidence="7">LRRCT domain-containing protein</fullName>
    </recommendedName>
</protein>
<dbReference type="SUPFAM" id="SSF52058">
    <property type="entry name" value="L domain-like"/>
    <property type="match status" value="1"/>
</dbReference>
<dbReference type="OrthoDB" id="1055097at2759"/>
<dbReference type="PROSITE" id="PS51450">
    <property type="entry name" value="LRR"/>
    <property type="match status" value="3"/>
</dbReference>
<dbReference type="AlphaFoldDB" id="A0A1D1W5M8"/>
<keyword evidence="6" id="KW-1185">Reference proteome</keyword>
<dbReference type="PANTHER" id="PTHR24369">
    <property type="entry name" value="ANTIGEN BSP, PUTATIVE-RELATED"/>
    <property type="match status" value="1"/>
</dbReference>
<evidence type="ECO:0000313" key="5">
    <source>
        <dbReference type="EMBL" id="GAV08741.1"/>
    </source>
</evidence>
<dbReference type="PANTHER" id="PTHR24369:SF211">
    <property type="entry name" value="LEUCINE-RICH REPEAT-CONTAINING PROTEIN 15-LIKE"/>
    <property type="match status" value="1"/>
</dbReference>
<feature type="chain" id="PRO_5008899241" description="LRRCT domain-containing protein" evidence="4">
    <location>
        <begin position="25"/>
        <end position="378"/>
    </location>
</feature>
<dbReference type="InterPro" id="IPR050541">
    <property type="entry name" value="LRR_TM_domain-containing"/>
</dbReference>
<evidence type="ECO:0008006" key="7">
    <source>
        <dbReference type="Google" id="ProtNLM"/>
    </source>
</evidence>
<dbReference type="SMART" id="SM00369">
    <property type="entry name" value="LRR_TYP"/>
    <property type="match status" value="7"/>
</dbReference>
<keyword evidence="1" id="KW-0433">Leucine-rich repeat</keyword>
<feature type="region of interest" description="Disordered" evidence="3">
    <location>
        <begin position="335"/>
        <end position="378"/>
    </location>
</feature>
<comment type="caution">
    <text evidence="5">The sequence shown here is derived from an EMBL/GenBank/DDBJ whole genome shotgun (WGS) entry which is preliminary data.</text>
</comment>
<dbReference type="InterPro" id="IPR032675">
    <property type="entry name" value="LRR_dom_sf"/>
</dbReference>
<dbReference type="InterPro" id="IPR001611">
    <property type="entry name" value="Leu-rich_rpt"/>
</dbReference>
<accession>A0A1D1W5M8</accession>
<evidence type="ECO:0000256" key="1">
    <source>
        <dbReference type="ARBA" id="ARBA00022614"/>
    </source>
</evidence>
<feature type="signal peptide" evidence="4">
    <location>
        <begin position="1"/>
        <end position="24"/>
    </location>
</feature>
<dbReference type="Gene3D" id="3.80.10.10">
    <property type="entry name" value="Ribonuclease Inhibitor"/>
    <property type="match status" value="1"/>
</dbReference>
<organism evidence="5 6">
    <name type="scientific">Ramazzottius varieornatus</name>
    <name type="common">Water bear</name>
    <name type="synonym">Tardigrade</name>
    <dbReference type="NCBI Taxonomy" id="947166"/>
    <lineage>
        <taxon>Eukaryota</taxon>
        <taxon>Metazoa</taxon>
        <taxon>Ecdysozoa</taxon>
        <taxon>Tardigrada</taxon>
        <taxon>Eutardigrada</taxon>
        <taxon>Parachela</taxon>
        <taxon>Hypsibioidea</taxon>
        <taxon>Ramazzottiidae</taxon>
        <taxon>Ramazzottius</taxon>
    </lineage>
</organism>
<dbReference type="EMBL" id="BDGG01000018">
    <property type="protein sequence ID" value="GAV08741.1"/>
    <property type="molecule type" value="Genomic_DNA"/>
</dbReference>
<dbReference type="STRING" id="947166.A0A1D1W5M8"/>
<gene>
    <name evidence="5" type="primary">RvY_18392-1</name>
    <name evidence="5" type="synonym">RvY_18392.1</name>
    <name evidence="5" type="ORF">RvY_18392</name>
</gene>
<evidence type="ECO:0000313" key="6">
    <source>
        <dbReference type="Proteomes" id="UP000186922"/>
    </source>
</evidence>